<keyword evidence="1" id="KW-0812">Transmembrane</keyword>
<proteinExistence type="predicted"/>
<gene>
    <name evidence="2" type="ORF">DL240_01580</name>
</gene>
<name>A0A328CB51_9DELT</name>
<dbReference type="Proteomes" id="UP000249169">
    <property type="component" value="Unassembled WGS sequence"/>
</dbReference>
<dbReference type="EMBL" id="QHKO01000001">
    <property type="protein sequence ID" value="RAL24926.1"/>
    <property type="molecule type" value="Genomic_DNA"/>
</dbReference>
<feature type="transmembrane region" description="Helical" evidence="1">
    <location>
        <begin position="17"/>
        <end position="41"/>
    </location>
</feature>
<evidence type="ECO:0000313" key="2">
    <source>
        <dbReference type="EMBL" id="RAL24926.1"/>
    </source>
</evidence>
<accession>A0A328CB51</accession>
<dbReference type="RefSeq" id="WP_111728098.1">
    <property type="nucleotide sequence ID" value="NZ_QHKO01000001.1"/>
</dbReference>
<keyword evidence="3" id="KW-1185">Reference proteome</keyword>
<organism evidence="2 3">
    <name type="scientific">Lujinxingia litoralis</name>
    <dbReference type="NCBI Taxonomy" id="2211119"/>
    <lineage>
        <taxon>Bacteria</taxon>
        <taxon>Deltaproteobacteria</taxon>
        <taxon>Bradymonadales</taxon>
        <taxon>Lujinxingiaceae</taxon>
        <taxon>Lujinxingia</taxon>
    </lineage>
</organism>
<evidence type="ECO:0000256" key="1">
    <source>
        <dbReference type="SAM" id="Phobius"/>
    </source>
</evidence>
<evidence type="ECO:0008006" key="4">
    <source>
        <dbReference type="Google" id="ProtNLM"/>
    </source>
</evidence>
<keyword evidence="1" id="KW-1133">Transmembrane helix</keyword>
<feature type="transmembrane region" description="Helical" evidence="1">
    <location>
        <begin position="53"/>
        <end position="71"/>
    </location>
</feature>
<sequence length="84" mass="9029">MASSPEDDRQTRPRSPWLVAGAIGALGFEFVGFVLGGAFIGTRLDAHFGTAPVLLLVSMALAMLGAGWHVWKISQRFLKTQGED</sequence>
<dbReference type="Pfam" id="PF09527">
    <property type="entry name" value="ATPase_gene1"/>
    <property type="match status" value="1"/>
</dbReference>
<dbReference type="AlphaFoldDB" id="A0A328CB51"/>
<reference evidence="2 3" key="1">
    <citation type="submission" date="2018-05" db="EMBL/GenBank/DDBJ databases">
        <title>Lujinxingia marina gen. nov. sp. nov., a new facultative anaerobic member of the class Deltaproteobacteria, and proposal of Lujinxingaceae fam. nov.</title>
        <authorList>
            <person name="Li C.-M."/>
        </authorList>
    </citation>
    <scope>NUCLEOTIDE SEQUENCE [LARGE SCALE GENOMIC DNA]</scope>
    <source>
        <strain evidence="2 3">B210</strain>
    </source>
</reference>
<evidence type="ECO:0000313" key="3">
    <source>
        <dbReference type="Proteomes" id="UP000249169"/>
    </source>
</evidence>
<protein>
    <recommendedName>
        <fullName evidence="4">AtpZ/AtpI family protein</fullName>
    </recommendedName>
</protein>
<dbReference type="InterPro" id="IPR032820">
    <property type="entry name" value="ATPase_put"/>
</dbReference>
<comment type="caution">
    <text evidence="2">The sequence shown here is derived from an EMBL/GenBank/DDBJ whole genome shotgun (WGS) entry which is preliminary data.</text>
</comment>
<keyword evidence="1" id="KW-0472">Membrane</keyword>